<sequence length="375" mass="40672">MMKDPLPPQPPPTPLDLDTKSYVDLSELSPTTFSPTSECTSTDGLLTASLLPTLSNTFIFPDPADDISMRGTSTESVSSRGMRPESRYGRIGSDGRQYPGYEWGGRSLKGPLGEEILASASLSEKGGRRRMEYSCQQCCGGIQKLSSPPGVDSMTEGNLVSESRVLDFFLATSRIPHIQPTTTDLLLGSIYTASALRLLFQVVSTVVLQSATLVLSTELTILLSIICLTSLTAWFASAGRAMKSGWAAWGCTVTFRFLITLLGGYALLQLTSFLPTAFDFHSASQEVENITITVPGVLERRHILDILTKLQGHINEYIPTVERDMIFYVNSNINNGNVDERVMDKLEKLYAGLVAVGDLDGAVLGEVLKGLWGGV</sequence>
<protein>
    <submittedName>
        <fullName evidence="3">Uncharacterized protein</fullName>
    </submittedName>
</protein>
<proteinExistence type="predicted"/>
<gene>
    <name evidence="3" type="ORF">TWF506_011404</name>
</gene>
<keyword evidence="2" id="KW-0812">Transmembrane</keyword>
<feature type="transmembrane region" description="Helical" evidence="2">
    <location>
        <begin position="246"/>
        <end position="268"/>
    </location>
</feature>
<feature type="transmembrane region" description="Helical" evidence="2">
    <location>
        <begin position="221"/>
        <end position="239"/>
    </location>
</feature>
<name>A0AAN8NQR9_9PEZI</name>
<feature type="region of interest" description="Disordered" evidence="1">
    <location>
        <begin position="69"/>
        <end position="93"/>
    </location>
</feature>
<dbReference type="Proteomes" id="UP001307849">
    <property type="component" value="Unassembled WGS sequence"/>
</dbReference>
<reference evidence="3 4" key="1">
    <citation type="submission" date="2019-10" db="EMBL/GenBank/DDBJ databases">
        <authorList>
            <person name="Palmer J.M."/>
        </authorList>
    </citation>
    <scope>NUCLEOTIDE SEQUENCE [LARGE SCALE GENOMIC DNA]</scope>
    <source>
        <strain evidence="3 4">TWF506</strain>
    </source>
</reference>
<evidence type="ECO:0000313" key="4">
    <source>
        <dbReference type="Proteomes" id="UP001307849"/>
    </source>
</evidence>
<dbReference type="AlphaFoldDB" id="A0AAN8NQR9"/>
<evidence type="ECO:0000256" key="2">
    <source>
        <dbReference type="SAM" id="Phobius"/>
    </source>
</evidence>
<dbReference type="EMBL" id="JAVHJM010000009">
    <property type="protein sequence ID" value="KAK6506497.1"/>
    <property type="molecule type" value="Genomic_DNA"/>
</dbReference>
<feature type="compositionally biased region" description="Polar residues" evidence="1">
    <location>
        <begin position="70"/>
        <end position="79"/>
    </location>
</feature>
<keyword evidence="2" id="KW-0472">Membrane</keyword>
<comment type="caution">
    <text evidence="3">The sequence shown here is derived from an EMBL/GenBank/DDBJ whole genome shotgun (WGS) entry which is preliminary data.</text>
</comment>
<organism evidence="3 4">
    <name type="scientific">Arthrobotrys conoides</name>
    <dbReference type="NCBI Taxonomy" id="74498"/>
    <lineage>
        <taxon>Eukaryota</taxon>
        <taxon>Fungi</taxon>
        <taxon>Dikarya</taxon>
        <taxon>Ascomycota</taxon>
        <taxon>Pezizomycotina</taxon>
        <taxon>Orbiliomycetes</taxon>
        <taxon>Orbiliales</taxon>
        <taxon>Orbiliaceae</taxon>
        <taxon>Arthrobotrys</taxon>
    </lineage>
</organism>
<keyword evidence="4" id="KW-1185">Reference proteome</keyword>
<evidence type="ECO:0000313" key="3">
    <source>
        <dbReference type="EMBL" id="KAK6506497.1"/>
    </source>
</evidence>
<keyword evidence="2" id="KW-1133">Transmembrane helix</keyword>
<feature type="transmembrane region" description="Helical" evidence="2">
    <location>
        <begin position="195"/>
        <end position="215"/>
    </location>
</feature>
<evidence type="ECO:0000256" key="1">
    <source>
        <dbReference type="SAM" id="MobiDB-lite"/>
    </source>
</evidence>
<accession>A0AAN8NQR9</accession>